<evidence type="ECO:0000313" key="2">
    <source>
        <dbReference type="Proteomes" id="UP000616885"/>
    </source>
</evidence>
<protein>
    <recommendedName>
        <fullName evidence="3">Pentatricopeptide repeat domain-containing protein</fullName>
    </recommendedName>
</protein>
<dbReference type="EMBL" id="JADCTT010000004">
    <property type="protein sequence ID" value="KAF9753882.1"/>
    <property type="molecule type" value="Genomic_DNA"/>
</dbReference>
<sequence length="684" mass="78771">MQSLWATARRAHRCGYRAYSTTVAGFGRRVTNTPHRKPTFPDIFTACYSSLFASAALIDAVSKCERRRELDRQVEDVQRDLGNLRKQDMAYWVESSIERLTDDQMDHAWNCLRDIYSNRPYFKEMHKPARLRRSALRAGLQRDFYNCSETTLGLSLRNRATGGLRLAAAYEEVSDQITRRDPLSKVHLENFGKGIRNMVEKLLLRANARSADTIPSPSYDEAMRLLDSGYPFYQLRSIDMEAAKLNTVRINQANRVAINHRGIGTKEKIGRVCYNLLISAYPPDMHTFNSLMIELDGVHLTAFSEQIIHSFFFETYLKPTPTTFAAILSHYTLTKNHGKFMRTIASIVGLDPKSGAKVRRFHIDAALDDPIYRRWAMNTRDRTLLGDYVYEHLPLNRLVVEEILRGLIHFHMIPEAITFFTTCVRRNVDITTTTIRQVFDACVWTLDWSAGVRLLREISKHVHLWKVLMKLCDYKTRAHLIERTYSIFDMVGMGGASRQISPERLADLELSSNKLLKLKAKVTRSASGLPEYLQPTRERGSLELDEGLRQSYSRALQIESLWKEITRVRKTFVSIESKFLKHPFTLEARAWMADRIGHDALERSNLLFTEIQESLEQWDLMEQKSNLQRRRTSAVSERLHAGEATRLENETQAHTPLLSNLVARSTGWGTQNMFMNVKVGTSHE</sequence>
<reference evidence="1" key="1">
    <citation type="submission" date="2020-10" db="EMBL/GenBank/DDBJ databases">
        <title>High-Quality Genome Resource of Clonostachys rosea strain S41 by Oxford Nanopore Long-Read Sequencing.</title>
        <authorList>
            <person name="Wang H."/>
        </authorList>
    </citation>
    <scope>NUCLEOTIDE SEQUENCE</scope>
    <source>
        <strain evidence="1">S41</strain>
    </source>
</reference>
<evidence type="ECO:0008006" key="3">
    <source>
        <dbReference type="Google" id="ProtNLM"/>
    </source>
</evidence>
<gene>
    <name evidence="1" type="ORF">IM811_012640</name>
</gene>
<dbReference type="AlphaFoldDB" id="A0A8H7NDY9"/>
<dbReference type="Proteomes" id="UP000616885">
    <property type="component" value="Unassembled WGS sequence"/>
</dbReference>
<comment type="caution">
    <text evidence="1">The sequence shown here is derived from an EMBL/GenBank/DDBJ whole genome shotgun (WGS) entry which is preliminary data.</text>
</comment>
<organism evidence="1 2">
    <name type="scientific">Bionectria ochroleuca</name>
    <name type="common">Gliocladium roseum</name>
    <dbReference type="NCBI Taxonomy" id="29856"/>
    <lineage>
        <taxon>Eukaryota</taxon>
        <taxon>Fungi</taxon>
        <taxon>Dikarya</taxon>
        <taxon>Ascomycota</taxon>
        <taxon>Pezizomycotina</taxon>
        <taxon>Sordariomycetes</taxon>
        <taxon>Hypocreomycetidae</taxon>
        <taxon>Hypocreales</taxon>
        <taxon>Bionectriaceae</taxon>
        <taxon>Clonostachys</taxon>
    </lineage>
</organism>
<name>A0A8H7NDY9_BIOOC</name>
<accession>A0A8H7NDY9</accession>
<proteinExistence type="predicted"/>
<evidence type="ECO:0000313" key="1">
    <source>
        <dbReference type="EMBL" id="KAF9753882.1"/>
    </source>
</evidence>